<dbReference type="CDD" id="cd02440">
    <property type="entry name" value="AdoMet_MTases"/>
    <property type="match status" value="1"/>
</dbReference>
<dbReference type="EC" id="2.1.1.77" evidence="2"/>
<dbReference type="Pfam" id="PF05050">
    <property type="entry name" value="Methyltransf_21"/>
    <property type="match status" value="1"/>
</dbReference>
<dbReference type="GO" id="GO:0032259">
    <property type="term" value="P:methylation"/>
    <property type="evidence" value="ECO:0007669"/>
    <property type="project" value="UniProtKB-KW"/>
</dbReference>
<dbReference type="GO" id="GO:0004719">
    <property type="term" value="F:protein-L-isoaspartate (D-aspartate) O-methyltransferase activity"/>
    <property type="evidence" value="ECO:0007669"/>
    <property type="project" value="UniProtKB-EC"/>
</dbReference>
<evidence type="ECO:0000259" key="1">
    <source>
        <dbReference type="Pfam" id="PF05050"/>
    </source>
</evidence>
<dbReference type="Gene3D" id="3.40.50.150">
    <property type="entry name" value="Vaccinia Virus protein VP39"/>
    <property type="match status" value="1"/>
</dbReference>
<keyword evidence="3" id="KW-1185">Reference proteome</keyword>
<proteinExistence type="predicted"/>
<dbReference type="InterPro" id="IPR029063">
    <property type="entry name" value="SAM-dependent_MTases_sf"/>
</dbReference>
<feature type="domain" description="Methyltransferase FkbM" evidence="1">
    <location>
        <begin position="68"/>
        <end position="189"/>
    </location>
</feature>
<reference evidence="2 3" key="1">
    <citation type="submission" date="2017-03" db="EMBL/GenBank/DDBJ databases">
        <authorList>
            <person name="Afonso C.L."/>
            <person name="Miller P.J."/>
            <person name="Scott M.A."/>
            <person name="Spackman E."/>
            <person name="Goraichik I."/>
            <person name="Dimitrov K.M."/>
            <person name="Suarez D.L."/>
            <person name="Swayne D.E."/>
        </authorList>
    </citation>
    <scope>NUCLEOTIDE SEQUENCE [LARGE SCALE GENOMIC DNA]</scope>
    <source>
        <strain evidence="2 3">CECT 8110</strain>
    </source>
</reference>
<dbReference type="AlphaFoldDB" id="A0A1X6YYV5"/>
<dbReference type="OrthoDB" id="456767at2"/>
<dbReference type="Proteomes" id="UP000193207">
    <property type="component" value="Unassembled WGS sequence"/>
</dbReference>
<dbReference type="RefSeq" id="WP_085817250.1">
    <property type="nucleotide sequence ID" value="NZ_FWFU01000002.1"/>
</dbReference>
<sequence length="226" mass="24606">MAEYEVNGVRLMVPEAKLTERIADKLSSGAYEAHEARAALMRLRPRHRVLELGSGLGYIATLCAGVAGAENVVTVEANPEMLPVIRANLELNGQGGVTLLHGAVTRTAKPGETIGFAHDKAFWGAHIATESSKPGNVAEVPCLGIDALLREYRPHLVIMDIEGAEEHLFDAPWPDHVRVVMMELHPGRYPDTVIKRIVDCLSASGMTYDPGPSRGRILTMRRLRGT</sequence>
<dbReference type="NCBIfam" id="TIGR01444">
    <property type="entry name" value="fkbM_fam"/>
    <property type="match status" value="1"/>
</dbReference>
<gene>
    <name evidence="2" type="primary">pcm_3</name>
    <name evidence="2" type="ORF">ROH8110_01618</name>
</gene>
<accession>A0A1X6YYV5</accession>
<dbReference type="InterPro" id="IPR006342">
    <property type="entry name" value="FkbM_mtfrase"/>
</dbReference>
<protein>
    <submittedName>
        <fullName evidence="2">Protein-L-isoaspartate O-methyltransferase</fullName>
        <ecNumber evidence="2">2.1.1.77</ecNumber>
    </submittedName>
</protein>
<organism evidence="2 3">
    <name type="scientific">Roseovarius halotolerans</name>
    <dbReference type="NCBI Taxonomy" id="505353"/>
    <lineage>
        <taxon>Bacteria</taxon>
        <taxon>Pseudomonadati</taxon>
        <taxon>Pseudomonadota</taxon>
        <taxon>Alphaproteobacteria</taxon>
        <taxon>Rhodobacterales</taxon>
        <taxon>Roseobacteraceae</taxon>
        <taxon>Roseovarius</taxon>
    </lineage>
</organism>
<evidence type="ECO:0000313" key="3">
    <source>
        <dbReference type="Proteomes" id="UP000193207"/>
    </source>
</evidence>
<dbReference type="EMBL" id="FWFU01000002">
    <property type="protein sequence ID" value="SLN33475.1"/>
    <property type="molecule type" value="Genomic_DNA"/>
</dbReference>
<evidence type="ECO:0000313" key="2">
    <source>
        <dbReference type="EMBL" id="SLN33475.1"/>
    </source>
</evidence>
<keyword evidence="2" id="KW-0489">Methyltransferase</keyword>
<name>A0A1X6YYV5_9RHOB</name>
<dbReference type="SUPFAM" id="SSF53335">
    <property type="entry name" value="S-adenosyl-L-methionine-dependent methyltransferases"/>
    <property type="match status" value="1"/>
</dbReference>
<keyword evidence="2" id="KW-0808">Transferase</keyword>